<dbReference type="AlphaFoldDB" id="A0A450TGG6"/>
<accession>A0A450TGG6</accession>
<organism evidence="1">
    <name type="scientific">Candidatus Kentrum sp. FW</name>
    <dbReference type="NCBI Taxonomy" id="2126338"/>
    <lineage>
        <taxon>Bacteria</taxon>
        <taxon>Pseudomonadati</taxon>
        <taxon>Pseudomonadota</taxon>
        <taxon>Gammaproteobacteria</taxon>
        <taxon>Candidatus Kentrum</taxon>
    </lineage>
</organism>
<sequence length="108" mass="11856">MASGNILLISRSASQMNRVLQKLVSLEPNQSKKGQVFPFAIHADSKKKERPDPVCYSQLSTSLAPIAWSKGERAGQKGEPLYREGNLLASYVHLYFPSNPEAVAKIVA</sequence>
<dbReference type="EMBL" id="CAADFE010000009">
    <property type="protein sequence ID" value="VFJ66296.1"/>
    <property type="molecule type" value="Genomic_DNA"/>
</dbReference>
<evidence type="ECO:0008006" key="2">
    <source>
        <dbReference type="Google" id="ProtNLM"/>
    </source>
</evidence>
<gene>
    <name evidence="1" type="ORF">BECKFW1821C_GA0114237_100924</name>
</gene>
<name>A0A450TGG6_9GAMM</name>
<protein>
    <recommendedName>
        <fullName evidence="2">Cobyrinic acid a,c-diamide synthase</fullName>
    </recommendedName>
</protein>
<reference evidence="1" key="1">
    <citation type="submission" date="2019-02" db="EMBL/GenBank/DDBJ databases">
        <authorList>
            <person name="Gruber-Vodicka R. H."/>
            <person name="Seah K. B. B."/>
        </authorList>
    </citation>
    <scope>NUCLEOTIDE SEQUENCE</scope>
    <source>
        <strain evidence="1">BECK_BZ131</strain>
    </source>
</reference>
<proteinExistence type="predicted"/>
<evidence type="ECO:0000313" key="1">
    <source>
        <dbReference type="EMBL" id="VFJ66296.1"/>
    </source>
</evidence>